<dbReference type="KEGG" id="halz:E5139_16215"/>
<reference evidence="2 3" key="2">
    <citation type="submission" date="2019-04" db="EMBL/GenBank/DDBJ databases">
        <authorList>
            <person name="Yang S."/>
            <person name="Wei W."/>
        </authorList>
    </citation>
    <scope>NUCLEOTIDE SEQUENCE [LARGE SCALE GENOMIC DNA]</scope>
    <source>
        <strain evidence="3">ZP60</strain>
        <plasmid evidence="2 3">unnamed1</plasmid>
    </source>
</reference>
<sequence>MTKESRSAHEPIPEWDEVADEILDGCGYDPDLGKRMAEDAIKITNGELTEQEFHEKYHEEVKAEFGTDERPTKPEGFDD</sequence>
<dbReference type="GeneID" id="8409343"/>
<geneLocation type="plasmid" evidence="2">
    <name>unnamed1</name>
</geneLocation>
<dbReference type="RefSeq" id="WP_012807442.1">
    <property type="nucleotide sequence ID" value="NZ_CP039376.1"/>
</dbReference>
<proteinExistence type="predicted"/>
<feature type="domain" description="4Fe-4S ferredoxin iron-sulfur binding" evidence="1">
    <location>
        <begin position="10"/>
        <end position="73"/>
    </location>
</feature>
<gene>
    <name evidence="2" type="ORF">E5139_16215</name>
</gene>
<evidence type="ECO:0000313" key="3">
    <source>
        <dbReference type="Proteomes" id="UP000297053"/>
    </source>
</evidence>
<keyword evidence="2" id="KW-0614">Plasmid</keyword>
<dbReference type="EMBL" id="CP039376">
    <property type="protein sequence ID" value="QCD67198.1"/>
    <property type="molecule type" value="Genomic_DNA"/>
</dbReference>
<name>A0A4D6KF11_9EURY</name>
<protein>
    <recommendedName>
        <fullName evidence="1">4Fe-4S ferredoxin iron-sulfur binding domain-containing protein</fullName>
    </recommendedName>
</protein>
<evidence type="ECO:0000313" key="2">
    <source>
        <dbReference type="EMBL" id="QCD67198.1"/>
    </source>
</evidence>
<accession>A0A4D6KF11</accession>
<dbReference type="AlphaFoldDB" id="A0A4D6KF11"/>
<dbReference type="Proteomes" id="UP000297053">
    <property type="component" value="Plasmid unnamed1"/>
</dbReference>
<organism evidence="2 3">
    <name type="scientific">Halomicrobium mukohataei</name>
    <dbReference type="NCBI Taxonomy" id="57705"/>
    <lineage>
        <taxon>Archaea</taxon>
        <taxon>Methanobacteriati</taxon>
        <taxon>Methanobacteriota</taxon>
        <taxon>Stenosarchaea group</taxon>
        <taxon>Halobacteria</taxon>
        <taxon>Halobacteriales</taxon>
        <taxon>Haloarculaceae</taxon>
        <taxon>Halomicrobium</taxon>
    </lineage>
</organism>
<dbReference type="InterPro" id="IPR031604">
    <property type="entry name" value="Ferredoxin_N"/>
</dbReference>
<dbReference type="Pfam" id="PF16947">
    <property type="entry name" value="Ferredoxin_N"/>
    <property type="match status" value="1"/>
</dbReference>
<evidence type="ECO:0000259" key="1">
    <source>
        <dbReference type="Pfam" id="PF16947"/>
    </source>
</evidence>
<reference evidence="2 3" key="1">
    <citation type="submission" date="2019-04" db="EMBL/GenBank/DDBJ databases">
        <title>Complete genome sequence of Arthrobacter sp. ZXY-2 associated with effective atrazine degradation and salt adaptation.</title>
        <authorList>
            <person name="Zhao X."/>
        </authorList>
    </citation>
    <scope>NUCLEOTIDE SEQUENCE [LARGE SCALE GENOMIC DNA]</scope>
    <source>
        <strain evidence="3">ZP60</strain>
        <plasmid evidence="2 3">unnamed1</plasmid>
    </source>
</reference>